<evidence type="ECO:0000313" key="3">
    <source>
        <dbReference type="Proteomes" id="UP000480178"/>
    </source>
</evidence>
<keyword evidence="3" id="KW-1185">Reference proteome</keyword>
<evidence type="ECO:0000313" key="2">
    <source>
        <dbReference type="EMBL" id="QHT67217.1"/>
    </source>
</evidence>
<dbReference type="InterPro" id="IPR047650">
    <property type="entry name" value="Transpos_IS110"/>
</dbReference>
<evidence type="ECO:0000259" key="1">
    <source>
        <dbReference type="Pfam" id="PF02371"/>
    </source>
</evidence>
<proteinExistence type="predicted"/>
<dbReference type="GO" id="GO:0004803">
    <property type="term" value="F:transposase activity"/>
    <property type="evidence" value="ECO:0007669"/>
    <property type="project" value="InterPro"/>
</dbReference>
<dbReference type="InterPro" id="IPR003346">
    <property type="entry name" value="Transposase_20"/>
</dbReference>
<dbReference type="AlphaFoldDB" id="A0A6C0GGX4"/>
<name>A0A6C0GGX4_9BACT</name>
<dbReference type="RefSeq" id="WP_162443258.1">
    <property type="nucleotide sequence ID" value="NZ_CP048222.1"/>
</dbReference>
<dbReference type="PANTHER" id="PTHR33055">
    <property type="entry name" value="TRANSPOSASE FOR INSERTION SEQUENCE ELEMENT IS1111A"/>
    <property type="match status" value="1"/>
</dbReference>
<dbReference type="GO" id="GO:0006313">
    <property type="term" value="P:DNA transposition"/>
    <property type="evidence" value="ECO:0007669"/>
    <property type="project" value="InterPro"/>
</dbReference>
<organism evidence="2 3">
    <name type="scientific">Rhodocytophaga rosea</name>
    <dbReference type="NCBI Taxonomy" id="2704465"/>
    <lineage>
        <taxon>Bacteria</taxon>
        <taxon>Pseudomonadati</taxon>
        <taxon>Bacteroidota</taxon>
        <taxon>Cytophagia</taxon>
        <taxon>Cytophagales</taxon>
        <taxon>Rhodocytophagaceae</taxon>
        <taxon>Rhodocytophaga</taxon>
    </lineage>
</organism>
<dbReference type="PANTHER" id="PTHR33055:SF3">
    <property type="entry name" value="PUTATIVE TRANSPOSASE FOR IS117-RELATED"/>
    <property type="match status" value="1"/>
</dbReference>
<protein>
    <submittedName>
        <fullName evidence="2">IS110 family transposase</fullName>
    </submittedName>
</protein>
<dbReference type="GO" id="GO:0003677">
    <property type="term" value="F:DNA binding"/>
    <property type="evidence" value="ECO:0007669"/>
    <property type="project" value="InterPro"/>
</dbReference>
<dbReference type="EMBL" id="CP048222">
    <property type="protein sequence ID" value="QHT67217.1"/>
    <property type="molecule type" value="Genomic_DNA"/>
</dbReference>
<dbReference type="Pfam" id="PF02371">
    <property type="entry name" value="Transposase_20"/>
    <property type="match status" value="1"/>
</dbReference>
<accession>A0A6C0GGX4</accession>
<reference evidence="2 3" key="1">
    <citation type="submission" date="2020-01" db="EMBL/GenBank/DDBJ databases">
        <authorList>
            <person name="Kim M.K."/>
        </authorList>
    </citation>
    <scope>NUCLEOTIDE SEQUENCE [LARGE SCALE GENOMIC DNA]</scope>
    <source>
        <strain evidence="2 3">172606-1</strain>
    </source>
</reference>
<feature type="domain" description="Transposase IS116/IS110/IS902 C-terminal" evidence="1">
    <location>
        <begin position="49"/>
        <end position="132"/>
    </location>
</feature>
<gene>
    <name evidence="2" type="ORF">GXP67_11475</name>
</gene>
<dbReference type="Proteomes" id="UP000480178">
    <property type="component" value="Chromosome"/>
</dbReference>
<dbReference type="KEGG" id="rhoz:GXP67_11475"/>
<sequence>MKIGKLPSQSEKVENRLKILLAQLTYHIELLEEIVYQKFQVYNPTYLVDNLRSIPGIGAKMATVLIIVAKGFGTFTNHRQVISYIGLVPCIYQSGSSSKGKRQICKMGTSRIRSLLYMCALKASIRLAKPSVIDFMQKENQ</sequence>